<evidence type="ECO:0000313" key="2">
    <source>
        <dbReference type="Proteomes" id="UP000031184"/>
    </source>
</evidence>
<name>A0A017H8A6_9FUSO</name>
<evidence type="ECO:0000313" key="1">
    <source>
        <dbReference type="EMBL" id="KID48586.1"/>
    </source>
</evidence>
<sequence length="105" mass="12696">MYEKLKKMEDVELEEKIKKIELLSDDALYPFLEGWFYEYYTHRSISREDFFYGIDYLTDCLQQENAKSILFPIKEKLYTKMVERVLSKGGTILQALRYFVPKENE</sequence>
<dbReference type="AlphaFoldDB" id="A0A017H8A6"/>
<gene>
    <name evidence="1" type="ORF">C095_09935</name>
</gene>
<dbReference type="EMBL" id="AUZI01000023">
    <property type="protein sequence ID" value="KID48586.1"/>
    <property type="molecule type" value="Genomic_DNA"/>
</dbReference>
<organism evidence="1 2">
    <name type="scientific">Fusobacterium necrophorum subsp. funduliforme B35</name>
    <dbReference type="NCBI Taxonomy" id="1226633"/>
    <lineage>
        <taxon>Bacteria</taxon>
        <taxon>Fusobacteriati</taxon>
        <taxon>Fusobacteriota</taxon>
        <taxon>Fusobacteriia</taxon>
        <taxon>Fusobacteriales</taxon>
        <taxon>Fusobacteriaceae</taxon>
        <taxon>Fusobacterium</taxon>
    </lineage>
</organism>
<protein>
    <submittedName>
        <fullName evidence="1">Uncharacterized protein</fullName>
    </submittedName>
</protein>
<proteinExistence type="predicted"/>
<dbReference type="Proteomes" id="UP000031184">
    <property type="component" value="Unassembled WGS sequence"/>
</dbReference>
<accession>A0A017H8A6</accession>
<dbReference type="PATRIC" id="fig|1226633.4.peg.2013"/>
<comment type="caution">
    <text evidence="1">The sequence shown here is derived from an EMBL/GenBank/DDBJ whole genome shotgun (WGS) entry which is preliminary data.</text>
</comment>
<reference evidence="1 2" key="1">
    <citation type="submission" date="2013-08" db="EMBL/GenBank/DDBJ databases">
        <title>An opportunistic ruminal bacterium that causes liver abscesses in cattle.</title>
        <authorList>
            <person name="Benahmed F.H."/>
            <person name="Rasmussen M."/>
            <person name="Harbottle H."/>
            <person name="Soppet D."/>
            <person name="Nagaraja T.G."/>
            <person name="Davidson M."/>
        </authorList>
    </citation>
    <scope>NUCLEOTIDE SEQUENCE [LARGE SCALE GENOMIC DNA]</scope>
    <source>
        <strain evidence="1 2">B35</strain>
    </source>
</reference>
<dbReference type="GeneID" id="75075033"/>
<dbReference type="RefSeq" id="WP_005952918.1">
    <property type="nucleotide sequence ID" value="NZ_AOJP01000002.1"/>
</dbReference>